<evidence type="ECO:0000259" key="1">
    <source>
        <dbReference type="Pfam" id="PF09149"/>
    </source>
</evidence>
<dbReference type="InterPro" id="IPR036310">
    <property type="entry name" value="Smp-1-like_sf"/>
</dbReference>
<sequence length="130" mass="14737">MGSSDSKPCYEHGEPTFKGATSVHPMFNGMLYRLSDSKHKRWAFYNDSPKYTIHVAILFDYDSHILPLGTTTAFRIDEPQEGRESDMGKYLAEVDVPPLATELFVEGEVTGWDVDTLEARVSGDEQQYRL</sequence>
<evidence type="ECO:0000313" key="2">
    <source>
        <dbReference type="EMBL" id="CCC46454.1"/>
    </source>
</evidence>
<gene>
    <name evidence="2" type="ORF">TVY486_0101020</name>
</gene>
<dbReference type="EMBL" id="HE573017">
    <property type="protein sequence ID" value="CCC46454.1"/>
    <property type="molecule type" value="Genomic_DNA"/>
</dbReference>
<dbReference type="Gene3D" id="2.60.40.1180">
    <property type="entry name" value="Golgi alpha-mannosidase II"/>
    <property type="match status" value="1"/>
</dbReference>
<dbReference type="VEuPathDB" id="TriTrypDB:TvY486_0101020"/>
<dbReference type="PANTHER" id="PTHR47047">
    <property type="entry name" value="PUTATIVE-RELATED-RELATED"/>
    <property type="match status" value="1"/>
</dbReference>
<dbReference type="OMA" id="NRIYPMF"/>
<name>G0TR90_TRYVY</name>
<dbReference type="SUPFAM" id="SSF101601">
    <property type="entry name" value="Smp-1-like"/>
    <property type="match status" value="1"/>
</dbReference>
<dbReference type="AlphaFoldDB" id="G0TR90"/>
<dbReference type="Pfam" id="PF09149">
    <property type="entry name" value="DUF1935"/>
    <property type="match status" value="1"/>
</dbReference>
<feature type="domain" description="DUF1935" evidence="1">
    <location>
        <begin position="10"/>
        <end position="116"/>
    </location>
</feature>
<dbReference type="PANTHER" id="PTHR47047:SF7">
    <property type="entry name" value="PROTEIN, PUTATIVE-RELATED"/>
    <property type="match status" value="1"/>
</dbReference>
<proteinExistence type="predicted"/>
<organism evidence="2">
    <name type="scientific">Trypanosoma vivax (strain Y486)</name>
    <dbReference type="NCBI Taxonomy" id="1055687"/>
    <lineage>
        <taxon>Eukaryota</taxon>
        <taxon>Discoba</taxon>
        <taxon>Euglenozoa</taxon>
        <taxon>Kinetoplastea</taxon>
        <taxon>Metakinetoplastina</taxon>
        <taxon>Trypanosomatida</taxon>
        <taxon>Trypanosomatidae</taxon>
        <taxon>Trypanosoma</taxon>
        <taxon>Duttonella</taxon>
    </lineage>
</organism>
<dbReference type="InterPro" id="IPR013780">
    <property type="entry name" value="Glyco_hydro_b"/>
</dbReference>
<dbReference type="InterPro" id="IPR015232">
    <property type="entry name" value="DUF1935"/>
</dbReference>
<accession>G0TR90</accession>
<reference evidence="2" key="1">
    <citation type="journal article" date="2012" name="Proc. Natl. Acad. Sci. U.S.A.">
        <title>Antigenic diversity is generated by distinct evolutionary mechanisms in African trypanosome species.</title>
        <authorList>
            <person name="Jackson A.P."/>
            <person name="Berry A."/>
            <person name="Aslett M."/>
            <person name="Allison H.C."/>
            <person name="Burton P."/>
            <person name="Vavrova-Anderson J."/>
            <person name="Brown R."/>
            <person name="Browne H."/>
            <person name="Corton N."/>
            <person name="Hauser H."/>
            <person name="Gamble J."/>
            <person name="Gilderthorp R."/>
            <person name="Marcello L."/>
            <person name="McQuillan J."/>
            <person name="Otto T.D."/>
            <person name="Quail M.A."/>
            <person name="Sanders M.J."/>
            <person name="van Tonder A."/>
            <person name="Ginger M.L."/>
            <person name="Field M.C."/>
            <person name="Barry J.D."/>
            <person name="Hertz-Fowler C."/>
            <person name="Berriman M."/>
        </authorList>
    </citation>
    <scope>NUCLEOTIDE SEQUENCE</scope>
    <source>
        <strain evidence="2">Y486</strain>
    </source>
</reference>
<protein>
    <submittedName>
        <fullName evidence="2">Putative calpain-like protein</fullName>
    </submittedName>
</protein>